<name>A0A382DCB4_9ZZZZ</name>
<gene>
    <name evidence="2" type="ORF">METZ01_LOCUS188663</name>
</gene>
<organism evidence="2">
    <name type="scientific">marine metagenome</name>
    <dbReference type="NCBI Taxonomy" id="408172"/>
    <lineage>
        <taxon>unclassified sequences</taxon>
        <taxon>metagenomes</taxon>
        <taxon>ecological metagenomes</taxon>
    </lineage>
</organism>
<reference evidence="2" key="1">
    <citation type="submission" date="2018-05" db="EMBL/GenBank/DDBJ databases">
        <authorList>
            <person name="Lanie J.A."/>
            <person name="Ng W.-L."/>
            <person name="Kazmierczak K.M."/>
            <person name="Andrzejewski T.M."/>
            <person name="Davidsen T.M."/>
            <person name="Wayne K.J."/>
            <person name="Tettelin H."/>
            <person name="Glass J.I."/>
            <person name="Rusch D."/>
            <person name="Podicherti R."/>
            <person name="Tsui H.-C.T."/>
            <person name="Winkler M.E."/>
        </authorList>
    </citation>
    <scope>NUCLEOTIDE SEQUENCE</scope>
</reference>
<accession>A0A382DCB4</accession>
<evidence type="ECO:0000256" key="1">
    <source>
        <dbReference type="SAM" id="MobiDB-lite"/>
    </source>
</evidence>
<feature type="region of interest" description="Disordered" evidence="1">
    <location>
        <begin position="70"/>
        <end position="94"/>
    </location>
</feature>
<evidence type="ECO:0000313" key="2">
    <source>
        <dbReference type="EMBL" id="SVB35809.1"/>
    </source>
</evidence>
<protein>
    <submittedName>
        <fullName evidence="2">Uncharacterized protein</fullName>
    </submittedName>
</protein>
<dbReference type="AlphaFoldDB" id="A0A382DCB4"/>
<sequence>MKWTKEQLTEASLSLVRMKSQLAMIEKKFKDKGIRMPFGERMDFKKKYSPLKKKIDDMENEFLLNVAGNGVEGECDDSEPPPSNTDEQILKDTV</sequence>
<dbReference type="EMBL" id="UINC01038585">
    <property type="protein sequence ID" value="SVB35809.1"/>
    <property type="molecule type" value="Genomic_DNA"/>
</dbReference>
<proteinExistence type="predicted"/>